<gene>
    <name evidence="2" type="ORF">DFH08DRAFT_1014755</name>
</gene>
<feature type="region of interest" description="Disordered" evidence="1">
    <location>
        <begin position="145"/>
        <end position="177"/>
    </location>
</feature>
<proteinExistence type="predicted"/>
<evidence type="ECO:0000313" key="2">
    <source>
        <dbReference type="EMBL" id="KAJ7337559.1"/>
    </source>
</evidence>
<name>A0AAD6ZT00_9AGAR</name>
<feature type="region of interest" description="Disordered" evidence="1">
    <location>
        <begin position="1"/>
        <end position="25"/>
    </location>
</feature>
<dbReference type="Proteomes" id="UP001218218">
    <property type="component" value="Unassembled WGS sequence"/>
</dbReference>
<evidence type="ECO:0000256" key="1">
    <source>
        <dbReference type="SAM" id="MobiDB-lite"/>
    </source>
</evidence>
<reference evidence="2" key="1">
    <citation type="submission" date="2023-03" db="EMBL/GenBank/DDBJ databases">
        <title>Massive genome expansion in bonnet fungi (Mycena s.s.) driven by repeated elements and novel gene families across ecological guilds.</title>
        <authorList>
            <consortium name="Lawrence Berkeley National Laboratory"/>
            <person name="Harder C.B."/>
            <person name="Miyauchi S."/>
            <person name="Viragh M."/>
            <person name="Kuo A."/>
            <person name="Thoen E."/>
            <person name="Andreopoulos B."/>
            <person name="Lu D."/>
            <person name="Skrede I."/>
            <person name="Drula E."/>
            <person name="Henrissat B."/>
            <person name="Morin E."/>
            <person name="Kohler A."/>
            <person name="Barry K."/>
            <person name="LaButti K."/>
            <person name="Morin E."/>
            <person name="Salamov A."/>
            <person name="Lipzen A."/>
            <person name="Mereny Z."/>
            <person name="Hegedus B."/>
            <person name="Baldrian P."/>
            <person name="Stursova M."/>
            <person name="Weitz H."/>
            <person name="Taylor A."/>
            <person name="Grigoriev I.V."/>
            <person name="Nagy L.G."/>
            <person name="Martin F."/>
            <person name="Kauserud H."/>
        </authorList>
    </citation>
    <scope>NUCLEOTIDE SEQUENCE</scope>
    <source>
        <strain evidence="2">CBHHK002</strain>
    </source>
</reference>
<evidence type="ECO:0000313" key="3">
    <source>
        <dbReference type="Proteomes" id="UP001218218"/>
    </source>
</evidence>
<dbReference type="EMBL" id="JARIHO010000029">
    <property type="protein sequence ID" value="KAJ7337559.1"/>
    <property type="molecule type" value="Genomic_DNA"/>
</dbReference>
<dbReference type="AlphaFoldDB" id="A0AAD6ZT00"/>
<organism evidence="2 3">
    <name type="scientific">Mycena albidolilacea</name>
    <dbReference type="NCBI Taxonomy" id="1033008"/>
    <lineage>
        <taxon>Eukaryota</taxon>
        <taxon>Fungi</taxon>
        <taxon>Dikarya</taxon>
        <taxon>Basidiomycota</taxon>
        <taxon>Agaricomycotina</taxon>
        <taxon>Agaricomycetes</taxon>
        <taxon>Agaricomycetidae</taxon>
        <taxon>Agaricales</taxon>
        <taxon>Marasmiineae</taxon>
        <taxon>Mycenaceae</taxon>
        <taxon>Mycena</taxon>
    </lineage>
</organism>
<keyword evidence="3" id="KW-1185">Reference proteome</keyword>
<comment type="caution">
    <text evidence="2">The sequence shown here is derived from an EMBL/GenBank/DDBJ whole genome shotgun (WGS) entry which is preliminary data.</text>
</comment>
<protein>
    <submittedName>
        <fullName evidence="2">Uncharacterized protein</fullName>
    </submittedName>
</protein>
<sequence>MGDPREGATRAQEALGDDRAAGKVAADAEPEVVEVAWAEAMRKRDKGKMAEAHAELVGCVSASELVHLDDDPAIVWANLAEVRRLQGLSSVDTARDKRRMLAAGIAAELQLVGAEVSELDTIIALTLGLGADYIGMVTVRPGRRTVRRRPSSGPSVDALDGTGRWTGRPSDGGRLDGTQSKMYFRIEEIIEIPISTKPFRDELDGIPVLIGHDSRSAEVFFCGNVRVHSTSIS</sequence>
<accession>A0AAD6ZT00</accession>